<dbReference type="Pfam" id="PF06889">
    <property type="entry name" value="DUF1266"/>
    <property type="match status" value="1"/>
</dbReference>
<proteinExistence type="predicted"/>
<dbReference type="OrthoDB" id="4322331at2"/>
<dbReference type="InterPro" id="IPR009677">
    <property type="entry name" value="DUF1266"/>
</dbReference>
<sequence length="419" mass="47119">MTTENWTAPSIDDQGLLAAQAADDQDAYLTVLARLDVYVPRREPDQGSKFSLRRSVVKLNQLTVYGQLNNAIRGTSKSALTVSQEYDTTRRGARLVLPVYTRALVPAERPSGVYFDRTLFPTWVQELAKQRQTMQLVINPGTPEERELNVGKAAQWMKKHPHLIGSWNRLHGTVRTVYNEPTQGELARALACGAHLAASNAVPWNSMGHAWLDYHTQLESLRDWWGIEGAVEWQNQVDALLDSENPQPVDLVLGIRTERGAGVQPSGDPLHDTRTLTEAVEAWCRDRGAPDRLRQEMLDIAQWVVRCETWMRRDGVLPPGAIVATQDSWDWGRCVNMARWGLTCGFCDRTTAEQIIRHAGSLCARAYADWNQLSAAYILGRVVKMGRQGNPEESYRDTLQIHRALMQDPASPFLTLGLR</sequence>
<evidence type="ECO:0000259" key="1">
    <source>
        <dbReference type="Pfam" id="PF06889"/>
    </source>
</evidence>
<name>C7Q7G6_CATAD</name>
<dbReference type="Proteomes" id="UP000000851">
    <property type="component" value="Chromosome"/>
</dbReference>
<dbReference type="eggNOG" id="ENOG5032VZH">
    <property type="taxonomic scope" value="Bacteria"/>
</dbReference>
<dbReference type="InParanoid" id="C7Q7G6"/>
<accession>C7Q7G6</accession>
<protein>
    <recommendedName>
        <fullName evidence="1">DUF1266 domain-containing protein</fullName>
    </recommendedName>
</protein>
<keyword evidence="3" id="KW-1185">Reference proteome</keyword>
<reference evidence="2 3" key="1">
    <citation type="journal article" date="2009" name="Stand. Genomic Sci.">
        <title>Complete genome sequence of Catenulispora acidiphila type strain (ID 139908).</title>
        <authorList>
            <person name="Copeland A."/>
            <person name="Lapidus A."/>
            <person name="Glavina Del Rio T."/>
            <person name="Nolan M."/>
            <person name="Lucas S."/>
            <person name="Chen F."/>
            <person name="Tice H."/>
            <person name="Cheng J.F."/>
            <person name="Bruce D."/>
            <person name="Goodwin L."/>
            <person name="Pitluck S."/>
            <person name="Mikhailova N."/>
            <person name="Pati A."/>
            <person name="Ivanova N."/>
            <person name="Mavromatis K."/>
            <person name="Chen A."/>
            <person name="Palaniappan K."/>
            <person name="Chain P."/>
            <person name="Land M."/>
            <person name="Hauser L."/>
            <person name="Chang Y.J."/>
            <person name="Jeffries C.D."/>
            <person name="Chertkov O."/>
            <person name="Brettin T."/>
            <person name="Detter J.C."/>
            <person name="Han C."/>
            <person name="Ali Z."/>
            <person name="Tindall B.J."/>
            <person name="Goker M."/>
            <person name="Bristow J."/>
            <person name="Eisen J.A."/>
            <person name="Markowitz V."/>
            <person name="Hugenholtz P."/>
            <person name="Kyrpides N.C."/>
            <person name="Klenk H.P."/>
        </authorList>
    </citation>
    <scope>NUCLEOTIDE SEQUENCE [LARGE SCALE GENOMIC DNA]</scope>
    <source>
        <strain evidence="3">DSM 44928 / JCM 14897 / NBRC 102108 / NRRL B-24433 / ID139908</strain>
    </source>
</reference>
<feature type="domain" description="DUF1266" evidence="1">
    <location>
        <begin position="220"/>
        <end position="416"/>
    </location>
</feature>
<evidence type="ECO:0000313" key="2">
    <source>
        <dbReference type="EMBL" id="ACU70254.1"/>
    </source>
</evidence>
<organism evidence="2 3">
    <name type="scientific">Catenulispora acidiphila (strain DSM 44928 / JCM 14897 / NBRC 102108 / NRRL B-24433 / ID139908)</name>
    <dbReference type="NCBI Taxonomy" id="479433"/>
    <lineage>
        <taxon>Bacteria</taxon>
        <taxon>Bacillati</taxon>
        <taxon>Actinomycetota</taxon>
        <taxon>Actinomycetes</taxon>
        <taxon>Catenulisporales</taxon>
        <taxon>Catenulisporaceae</taxon>
        <taxon>Catenulispora</taxon>
    </lineage>
</organism>
<dbReference type="STRING" id="479433.Caci_1331"/>
<dbReference type="EMBL" id="CP001700">
    <property type="protein sequence ID" value="ACU70254.1"/>
    <property type="molecule type" value="Genomic_DNA"/>
</dbReference>
<dbReference type="AlphaFoldDB" id="C7Q7G6"/>
<dbReference type="HOGENOM" id="CLU_703813_0_0_11"/>
<dbReference type="KEGG" id="cai:Caci_1331"/>
<evidence type="ECO:0000313" key="3">
    <source>
        <dbReference type="Proteomes" id="UP000000851"/>
    </source>
</evidence>
<gene>
    <name evidence="2" type="ordered locus">Caci_1331</name>
</gene>
<dbReference type="RefSeq" id="WP_012785548.1">
    <property type="nucleotide sequence ID" value="NC_013131.1"/>
</dbReference>